<reference evidence="15" key="1">
    <citation type="submission" date="2023-07" db="EMBL/GenBank/DDBJ databases">
        <title>draft genome sequence of fig (Ficus carica).</title>
        <authorList>
            <person name="Takahashi T."/>
            <person name="Nishimura K."/>
        </authorList>
    </citation>
    <scope>NUCLEOTIDE SEQUENCE</scope>
</reference>
<dbReference type="GO" id="GO:0007076">
    <property type="term" value="P:mitotic chromosome condensation"/>
    <property type="evidence" value="ECO:0007669"/>
    <property type="project" value="TreeGrafter"/>
</dbReference>
<feature type="coiled-coil region" evidence="13">
    <location>
        <begin position="204"/>
        <end position="350"/>
    </location>
</feature>
<name>A0AA87ZZX8_FICCA</name>
<evidence type="ECO:0000313" key="15">
    <source>
        <dbReference type="EMBL" id="GMN42240.1"/>
    </source>
</evidence>
<feature type="coiled-coil region" evidence="13">
    <location>
        <begin position="815"/>
        <end position="951"/>
    </location>
</feature>
<dbReference type="GO" id="GO:0051301">
    <property type="term" value="P:cell division"/>
    <property type="evidence" value="ECO:0007669"/>
    <property type="project" value="UniProtKB-KW"/>
</dbReference>
<dbReference type="GO" id="GO:0016887">
    <property type="term" value="F:ATP hydrolysis activity"/>
    <property type="evidence" value="ECO:0007669"/>
    <property type="project" value="InterPro"/>
</dbReference>
<evidence type="ECO:0000256" key="8">
    <source>
        <dbReference type="ARBA" id="ARBA00023067"/>
    </source>
</evidence>
<dbReference type="InterPro" id="IPR027417">
    <property type="entry name" value="P-loop_NTPase"/>
</dbReference>
<keyword evidence="6" id="KW-0067">ATP-binding</keyword>
<evidence type="ECO:0000256" key="9">
    <source>
        <dbReference type="ARBA" id="ARBA00023242"/>
    </source>
</evidence>
<evidence type="ECO:0000256" key="4">
    <source>
        <dbReference type="ARBA" id="ARBA00022741"/>
    </source>
</evidence>
<dbReference type="GO" id="GO:0000796">
    <property type="term" value="C:condensin complex"/>
    <property type="evidence" value="ECO:0007669"/>
    <property type="project" value="TreeGrafter"/>
</dbReference>
<keyword evidence="4" id="KW-0547">Nucleotide-binding</keyword>
<dbReference type="InterPro" id="IPR010935">
    <property type="entry name" value="SMC_hinge"/>
</dbReference>
<dbReference type="Gene3D" id="3.30.70.1620">
    <property type="match status" value="1"/>
</dbReference>
<evidence type="ECO:0000256" key="12">
    <source>
        <dbReference type="PIRNR" id="PIRNR005719"/>
    </source>
</evidence>
<dbReference type="SUPFAM" id="SSF52540">
    <property type="entry name" value="P-loop containing nucleoside triphosphate hydrolases"/>
    <property type="match status" value="1"/>
</dbReference>
<evidence type="ECO:0000256" key="10">
    <source>
        <dbReference type="ARBA" id="ARBA00023254"/>
    </source>
</evidence>
<evidence type="ECO:0000256" key="7">
    <source>
        <dbReference type="ARBA" id="ARBA00023054"/>
    </source>
</evidence>
<protein>
    <recommendedName>
        <fullName evidence="12">Structural maintenance of chromosomes protein</fullName>
    </recommendedName>
</protein>
<dbReference type="SMART" id="SM00968">
    <property type="entry name" value="SMC_hinge"/>
    <property type="match status" value="1"/>
</dbReference>
<dbReference type="GO" id="GO:0005524">
    <property type="term" value="F:ATP binding"/>
    <property type="evidence" value="ECO:0007669"/>
    <property type="project" value="UniProtKB-KW"/>
</dbReference>
<keyword evidence="8" id="KW-0226">DNA condensation</keyword>
<dbReference type="Gene3D" id="1.20.1060.20">
    <property type="match status" value="1"/>
</dbReference>
<dbReference type="InterPro" id="IPR024704">
    <property type="entry name" value="SMC"/>
</dbReference>
<evidence type="ECO:0000256" key="11">
    <source>
        <dbReference type="ARBA" id="ARBA00023306"/>
    </source>
</evidence>
<sequence>METREESMEDVSDSVPERSRAPRLFIKEMVMRNFKSYAGEQRVGPFHKSFSAVVGPNGSGKSNVIDAMLFVFGKRAKQMRLNKVSELIHNSTNHQNLDSAGVSVHFQEIIDLITVPALYIHFSFRFCTTCSFYECQWQAIIVIQYKNKIWLESLNEKRSGVVQMVKLAEKERDGLEGVKNEAEAYMLKELSLLKWREKATALAHEDTGTKMVELQEKVSGLEENLKTEREKIRENNSALKELESVHNKYMKRQEELDNELKKCKEEFKQFEREDVKYREDLKHMKQKIKKLTDKVEKDSSKIEDLEKESENSTNLIPKLEENIPKLQKLLAEEEKVLEEIIENAKGGETEKYRTELTKVRAELEPWEKQLIEHKGKLEVASTEKKLLTDKHEAGRAAFEDAQKQMESILGAIETKTASITKIQHDLEKSKLEAVEARKVEQECIKEQEELIPLEQAARQKVAELKSVMDSEKSQGSILKAVLQAKESNRIQGIYGRMGDLGAIDAKYDVAISTACPGLDYIVVETTGAAQACVELLRRENLGVATFMILEKQVDLLPKMKERVQTPEGVPRLFDLVKVQDERMKLAFFAALGNTVVAKDLDQATRIAYSANKEFRRVVTLDGALFEKSGTMSGGGSKPRGGKMGTSIRATSVSAEAVANAEKELSTMVEKLKSIRERISDAVRRYQASEKTVAHLEMELAKTQKEIDSLDTQHNYLEKQHDSLEVASQPKQEELNRLEELKNIISAEEEEIGELIKGSKKLKDKALELQSNIENAGGGRLKAQKSKVDKIQSDIEKNSTDINRHKVQIETGQKTIKKLTKGIEESKTEVERLTQEKEKLRDKFKEIEQKAFTVQENYKKTQELIDKHKEVLDKAKSDYNKMKKTVDELRASEVDADYKLKDMKKLFNELELKGKGYRKRLDELQNALTKHLEQIQKDLVDSEKLQATLTDETLNKACDLKRALEMVTLLEAQLKEMNPNLDSIAEYRSKVSLYNDRVEDLNTVTQQRDDIKKQLDEFMAGFNAISLKLKEMYQMITLGGDAELELVDSLDPFSEGVVFSVRPPKKSWKNIANLSGGEKTLSSLALVFALHHYKPTPLYVMDEIDAALDFKNVSIVGHYVKDRTKDAQFIIISLRNNMFELADRLVGIYKTDNCTKSITINPGSFAVCENAA</sequence>
<keyword evidence="5" id="KW-0498">Mitosis</keyword>
<dbReference type="Pfam" id="PF06470">
    <property type="entry name" value="SMC_hinge"/>
    <property type="match status" value="1"/>
</dbReference>
<dbReference type="Gene3D" id="3.40.50.300">
    <property type="entry name" value="P-loop containing nucleotide triphosphate hydrolases"/>
    <property type="match status" value="2"/>
</dbReference>
<evidence type="ECO:0000313" key="16">
    <source>
        <dbReference type="Proteomes" id="UP001187192"/>
    </source>
</evidence>
<evidence type="ECO:0000259" key="14">
    <source>
        <dbReference type="SMART" id="SM00968"/>
    </source>
</evidence>
<organism evidence="15 16">
    <name type="scientific">Ficus carica</name>
    <name type="common">Common fig</name>
    <dbReference type="NCBI Taxonomy" id="3494"/>
    <lineage>
        <taxon>Eukaryota</taxon>
        <taxon>Viridiplantae</taxon>
        <taxon>Streptophyta</taxon>
        <taxon>Embryophyta</taxon>
        <taxon>Tracheophyta</taxon>
        <taxon>Spermatophyta</taxon>
        <taxon>Magnoliopsida</taxon>
        <taxon>eudicotyledons</taxon>
        <taxon>Gunneridae</taxon>
        <taxon>Pentapetalae</taxon>
        <taxon>rosids</taxon>
        <taxon>fabids</taxon>
        <taxon>Rosales</taxon>
        <taxon>Moraceae</taxon>
        <taxon>Ficeae</taxon>
        <taxon>Ficus</taxon>
    </lineage>
</organism>
<dbReference type="PIRSF" id="PIRSF005719">
    <property type="entry name" value="SMC"/>
    <property type="match status" value="1"/>
</dbReference>
<evidence type="ECO:0000256" key="13">
    <source>
        <dbReference type="SAM" id="Coils"/>
    </source>
</evidence>
<dbReference type="SUPFAM" id="SSF75553">
    <property type="entry name" value="Smc hinge domain"/>
    <property type="match status" value="1"/>
</dbReference>
<accession>A0AA87ZZX8</accession>
<dbReference type="Gene3D" id="1.10.287.1490">
    <property type="match status" value="1"/>
</dbReference>
<dbReference type="Pfam" id="PF02463">
    <property type="entry name" value="SMC_N"/>
    <property type="match status" value="2"/>
</dbReference>
<dbReference type="InterPro" id="IPR036277">
    <property type="entry name" value="SMC_hinge_sf"/>
</dbReference>
<dbReference type="GO" id="GO:0051321">
    <property type="term" value="P:meiotic cell cycle"/>
    <property type="evidence" value="ECO:0007669"/>
    <property type="project" value="UniProtKB-KW"/>
</dbReference>
<keyword evidence="9 12" id="KW-0539">Nucleus</keyword>
<dbReference type="FunFam" id="1.20.1060.20:FF:000003">
    <property type="entry name" value="Structural maintenance of chromosomes 4"/>
    <property type="match status" value="1"/>
</dbReference>
<comment type="similarity">
    <text evidence="2">Belongs to the SMC family. SMC4 subfamily.</text>
</comment>
<evidence type="ECO:0000256" key="1">
    <source>
        <dbReference type="ARBA" id="ARBA00004123"/>
    </source>
</evidence>
<keyword evidence="16" id="KW-1185">Reference proteome</keyword>
<dbReference type="GO" id="GO:0005634">
    <property type="term" value="C:nucleus"/>
    <property type="evidence" value="ECO:0007669"/>
    <property type="project" value="UniProtKB-SubCell"/>
</dbReference>
<comment type="caution">
    <text evidence="15">The sequence shown here is derived from an EMBL/GenBank/DDBJ whole genome shotgun (WGS) entry which is preliminary data.</text>
</comment>
<dbReference type="Proteomes" id="UP001187192">
    <property type="component" value="Unassembled WGS sequence"/>
</dbReference>
<gene>
    <name evidence="15" type="ORF">TIFTF001_011461</name>
</gene>
<dbReference type="FunFam" id="3.40.50.300:FF:000481">
    <property type="entry name" value="Structural maintenance of chromosomes 4"/>
    <property type="match status" value="1"/>
</dbReference>
<keyword evidence="3" id="KW-0132">Cell division</keyword>
<dbReference type="PANTHER" id="PTHR18937:SF172">
    <property type="entry name" value="STRUCTURAL MAINTENANCE OF CHROMOSOMES PROTEIN"/>
    <property type="match status" value="1"/>
</dbReference>
<dbReference type="AlphaFoldDB" id="A0AA87ZZX8"/>
<keyword evidence="7 13" id="KW-0175">Coiled coil</keyword>
<dbReference type="PANTHER" id="PTHR18937">
    <property type="entry name" value="STRUCTURAL MAINTENANCE OF CHROMOSOMES SMC FAMILY MEMBER"/>
    <property type="match status" value="1"/>
</dbReference>
<keyword evidence="10" id="KW-0469">Meiosis</keyword>
<dbReference type="EMBL" id="BTGU01000014">
    <property type="protein sequence ID" value="GMN42240.1"/>
    <property type="molecule type" value="Genomic_DNA"/>
</dbReference>
<feature type="coiled-coil region" evidence="13">
    <location>
        <begin position="657"/>
        <end position="757"/>
    </location>
</feature>
<evidence type="ECO:0000256" key="2">
    <source>
        <dbReference type="ARBA" id="ARBA00006005"/>
    </source>
</evidence>
<dbReference type="InterPro" id="IPR003395">
    <property type="entry name" value="RecF/RecN/SMC_N"/>
</dbReference>
<evidence type="ECO:0000256" key="5">
    <source>
        <dbReference type="ARBA" id="ARBA00022776"/>
    </source>
</evidence>
<evidence type="ECO:0000256" key="6">
    <source>
        <dbReference type="ARBA" id="ARBA00022840"/>
    </source>
</evidence>
<evidence type="ECO:0000256" key="3">
    <source>
        <dbReference type="ARBA" id="ARBA00022618"/>
    </source>
</evidence>
<comment type="subcellular location">
    <subcellularLocation>
        <location evidence="1 12">Nucleus</location>
    </subcellularLocation>
</comment>
<proteinExistence type="inferred from homology"/>
<keyword evidence="11" id="KW-0131">Cell cycle</keyword>
<feature type="domain" description="SMC hinge" evidence="14">
    <location>
        <begin position="491"/>
        <end position="607"/>
    </location>
</feature>